<dbReference type="EMBL" id="PEZZ01000016">
    <property type="protein sequence ID" value="PIS05216.1"/>
    <property type="molecule type" value="Genomic_DNA"/>
</dbReference>
<gene>
    <name evidence="2" type="ORF">COT81_02280</name>
</gene>
<dbReference type="Proteomes" id="UP000230935">
    <property type="component" value="Unassembled WGS sequence"/>
</dbReference>
<dbReference type="AlphaFoldDB" id="A0A2H0W1K5"/>
<evidence type="ECO:0000256" key="1">
    <source>
        <dbReference type="SAM" id="Phobius"/>
    </source>
</evidence>
<feature type="transmembrane region" description="Helical" evidence="1">
    <location>
        <begin position="21"/>
        <end position="41"/>
    </location>
</feature>
<reference evidence="3" key="1">
    <citation type="submission" date="2017-09" db="EMBL/GenBank/DDBJ databases">
        <title>Depth-based differentiation of microbial function through sediment-hosted aquifers and enrichment of novel symbionts in the deep terrestrial subsurface.</title>
        <authorList>
            <person name="Probst A.J."/>
            <person name="Ladd B."/>
            <person name="Jarett J.K."/>
            <person name="Geller-Mcgrath D.E."/>
            <person name="Sieber C.M.K."/>
            <person name="Emerson J.B."/>
            <person name="Anantharaman K."/>
            <person name="Thomas B.C."/>
            <person name="Malmstrom R."/>
            <person name="Stieglmeier M."/>
            <person name="Klingl A."/>
            <person name="Woyke T."/>
            <person name="Ryan C.M."/>
            <person name="Banfield J.F."/>
        </authorList>
    </citation>
    <scope>NUCLEOTIDE SEQUENCE [LARGE SCALE GENOMIC DNA]</scope>
</reference>
<comment type="caution">
    <text evidence="2">The sequence shown here is derived from an EMBL/GenBank/DDBJ whole genome shotgun (WGS) entry which is preliminary data.</text>
</comment>
<name>A0A2H0W1K5_9BACT</name>
<sequence>MNKINNFFDSIIKDKNPFVRFFKILIYLFIYLPITIVYIIVNEVAVLPINLIAKFCKIIKSRN</sequence>
<proteinExistence type="predicted"/>
<evidence type="ECO:0000313" key="2">
    <source>
        <dbReference type="EMBL" id="PIS05216.1"/>
    </source>
</evidence>
<keyword evidence="1" id="KW-0812">Transmembrane</keyword>
<evidence type="ECO:0000313" key="3">
    <source>
        <dbReference type="Proteomes" id="UP000230935"/>
    </source>
</evidence>
<protein>
    <submittedName>
        <fullName evidence="2">Uncharacterized protein</fullName>
    </submittedName>
</protein>
<keyword evidence="1" id="KW-0472">Membrane</keyword>
<accession>A0A2H0W1K5</accession>
<organism evidence="2 3">
    <name type="scientific">Candidatus Buchananbacteria bacterium CG10_big_fil_rev_8_21_14_0_10_42_9</name>
    <dbReference type="NCBI Taxonomy" id="1974526"/>
    <lineage>
        <taxon>Bacteria</taxon>
        <taxon>Candidatus Buchananiibacteriota</taxon>
    </lineage>
</organism>
<keyword evidence="1" id="KW-1133">Transmembrane helix</keyword>